<reference evidence="2 3" key="1">
    <citation type="submission" date="2023-03" db="EMBL/GenBank/DDBJ databases">
        <title>Novel Species.</title>
        <authorList>
            <person name="Ma S."/>
        </authorList>
    </citation>
    <scope>NUCLEOTIDE SEQUENCE [LARGE SCALE GENOMIC DNA]</scope>
    <source>
        <strain evidence="2 3">B11</strain>
    </source>
</reference>
<dbReference type="Gene3D" id="3.10.20.30">
    <property type="match status" value="1"/>
</dbReference>
<dbReference type="InterPro" id="IPR045001">
    <property type="entry name" value="DRG"/>
</dbReference>
<dbReference type="InterPro" id="IPR012676">
    <property type="entry name" value="TGS-like"/>
</dbReference>
<dbReference type="EMBL" id="CP121689">
    <property type="protein sequence ID" value="WZL76642.1"/>
    <property type="molecule type" value="Genomic_DNA"/>
</dbReference>
<dbReference type="Proteomes" id="UP001461341">
    <property type="component" value="Chromosome"/>
</dbReference>
<accession>A0ABZ2YCU9</accession>
<sequence>MPANLPPQYFEVERRYREAKSEAEKLQALEEMLRTIPKHKGTEKLQAEIKQKISRMRKSLQKEKSRKGSTFNPFYIEKAGATQIAIIGPPNSGKSTLLATLTNASPQIADYPFTTYRPLPGMMEYENIQIQLIDFPPIAEKELEGNFASALQRVRACLLVVDAKSATLLEEIENIRNKLEKYRISLNKEIPEWHTLRTLLLCNKVERPEDQEIFSLVEELWKEEFPVWAISLKNIDEKGKAELKKRIFEIAGIIRVYSKPPNRPPDMSRPFVLFKGQTVMDLAELIHKEVASSTRGARVWGSVKFEGQFVPVDYQLEDGDVVEIHTH</sequence>
<name>A0ABZ2YCU9_9BACT</name>
<keyword evidence="3" id="KW-1185">Reference proteome</keyword>
<dbReference type="InterPro" id="IPR012675">
    <property type="entry name" value="Beta-grasp_dom_sf"/>
</dbReference>
<protein>
    <submittedName>
        <fullName evidence="2">50S ribosome-binding GTPase</fullName>
    </submittedName>
</protein>
<dbReference type="RefSeq" id="WP_369018806.1">
    <property type="nucleotide sequence ID" value="NZ_CP121689.1"/>
</dbReference>
<dbReference type="InterPro" id="IPR027417">
    <property type="entry name" value="P-loop_NTPase"/>
</dbReference>
<organism evidence="2 3">
    <name type="scientific">Thermatribacter velox</name>
    <dbReference type="NCBI Taxonomy" id="3039681"/>
    <lineage>
        <taxon>Bacteria</taxon>
        <taxon>Pseudomonadati</taxon>
        <taxon>Atribacterota</taxon>
        <taxon>Atribacteria</taxon>
        <taxon>Atribacterales</taxon>
        <taxon>Thermatribacteraceae</taxon>
        <taxon>Thermatribacter</taxon>
    </lineage>
</organism>
<proteinExistence type="predicted"/>
<dbReference type="CDD" id="cd01666">
    <property type="entry name" value="TGS_DRG"/>
    <property type="match status" value="1"/>
</dbReference>
<dbReference type="PRINTS" id="PR00326">
    <property type="entry name" value="GTP1OBG"/>
</dbReference>
<dbReference type="InterPro" id="IPR006073">
    <property type="entry name" value="GTP-bd"/>
</dbReference>
<dbReference type="Pfam" id="PF02824">
    <property type="entry name" value="TGS"/>
    <property type="match status" value="1"/>
</dbReference>
<dbReference type="PANTHER" id="PTHR43127">
    <property type="entry name" value="DEVELOPMENTALLY-REGULATED GTP-BINDING PROTEIN 2"/>
    <property type="match status" value="1"/>
</dbReference>
<dbReference type="PROSITE" id="PS51880">
    <property type="entry name" value="TGS"/>
    <property type="match status" value="1"/>
</dbReference>
<evidence type="ECO:0000259" key="1">
    <source>
        <dbReference type="PROSITE" id="PS51880"/>
    </source>
</evidence>
<dbReference type="Gene3D" id="3.40.50.300">
    <property type="entry name" value="P-loop containing nucleotide triphosphate hydrolases"/>
    <property type="match status" value="1"/>
</dbReference>
<dbReference type="SUPFAM" id="SSF52540">
    <property type="entry name" value="P-loop containing nucleoside triphosphate hydrolases"/>
    <property type="match status" value="1"/>
</dbReference>
<gene>
    <name evidence="2" type="ORF">QBE54_02595</name>
</gene>
<evidence type="ECO:0000313" key="3">
    <source>
        <dbReference type="Proteomes" id="UP001461341"/>
    </source>
</evidence>
<dbReference type="SUPFAM" id="SSF81271">
    <property type="entry name" value="TGS-like"/>
    <property type="match status" value="1"/>
</dbReference>
<dbReference type="Pfam" id="PF01926">
    <property type="entry name" value="MMR_HSR1"/>
    <property type="match status" value="1"/>
</dbReference>
<feature type="domain" description="TGS" evidence="1">
    <location>
        <begin position="252"/>
        <end position="326"/>
    </location>
</feature>
<evidence type="ECO:0000313" key="2">
    <source>
        <dbReference type="EMBL" id="WZL76642.1"/>
    </source>
</evidence>
<dbReference type="InterPro" id="IPR004095">
    <property type="entry name" value="TGS"/>
</dbReference>